<dbReference type="SUPFAM" id="SSF51569">
    <property type="entry name" value="Aldolase"/>
    <property type="match status" value="1"/>
</dbReference>
<dbReference type="PROSITE" id="PS00958">
    <property type="entry name" value="TRANSALDOLASE_2"/>
    <property type="match status" value="1"/>
</dbReference>
<dbReference type="EMBL" id="FTMS01000006">
    <property type="protein sequence ID" value="SIQ25127.1"/>
    <property type="molecule type" value="Genomic_DNA"/>
</dbReference>
<evidence type="ECO:0000256" key="2">
    <source>
        <dbReference type="SAM" id="MobiDB-lite"/>
    </source>
</evidence>
<dbReference type="AlphaFoldDB" id="A0A1N6R8I5"/>
<keyword evidence="4" id="KW-1185">Reference proteome</keyword>
<evidence type="ECO:0000256" key="1">
    <source>
        <dbReference type="ARBA" id="ARBA00023270"/>
    </source>
</evidence>
<dbReference type="InterPro" id="IPR018225">
    <property type="entry name" value="Transaldolase_AS"/>
</dbReference>
<dbReference type="STRING" id="159291.SAMN05920897_1062"/>
<dbReference type="InterPro" id="IPR001585">
    <property type="entry name" value="TAL/FSA"/>
</dbReference>
<dbReference type="GO" id="GO:0005975">
    <property type="term" value="P:carbohydrate metabolic process"/>
    <property type="evidence" value="ECO:0007669"/>
    <property type="project" value="InterPro"/>
</dbReference>
<proteinExistence type="predicted"/>
<evidence type="ECO:0000313" key="4">
    <source>
        <dbReference type="Proteomes" id="UP000186400"/>
    </source>
</evidence>
<dbReference type="Gene3D" id="3.20.20.70">
    <property type="entry name" value="Aldolase class I"/>
    <property type="match status" value="1"/>
</dbReference>
<evidence type="ECO:0000313" key="3">
    <source>
        <dbReference type="EMBL" id="SIQ25127.1"/>
    </source>
</evidence>
<dbReference type="RefSeq" id="WP_076488295.1">
    <property type="nucleotide sequence ID" value="NZ_FTMS01000006.1"/>
</dbReference>
<dbReference type="InterPro" id="IPR013785">
    <property type="entry name" value="Aldolase_TIM"/>
</dbReference>
<sequence length="359" mass="40296">MSAYQSPLHEMSQTTPTDYWNDSSATDELEYGIQHGAVGATTNPVIVVDVLKKSFSDWEGRIREIIGELPTATEDDIAWKLIDEMAIKAAKLLEPVFEKTGGKKGRLSMQTNAKFYRDAEAMVKQSLHFAQVIPNLNVKMPVTEAGVKAIEEVTYHGISVNATVSFTVPQALAVAEAVERGLKRREAEGLDNSKMAPVCTIMVGRTDDWMKVVTNRENIIVNPDYLEWAGVAVFKNAYRIYQEKGYTTRLLAAAYRNHYHWSQFIGGDVVLTIPCKWAKRFNGSDVTVEERMSKPVDPAIIKELSSKIEDFRRAYEPDGMTPAEFDTYGANVRTLRQFIGGYAELCQIIRDLMIPNPDK</sequence>
<name>A0A1N6R8I5_9SPIO</name>
<dbReference type="PANTHER" id="PTHR10683">
    <property type="entry name" value="TRANSALDOLASE"/>
    <property type="match status" value="1"/>
</dbReference>
<dbReference type="Pfam" id="PF00923">
    <property type="entry name" value="TAL_FSA"/>
    <property type="match status" value="1"/>
</dbReference>
<keyword evidence="1" id="KW-0704">Schiff base</keyword>
<feature type="region of interest" description="Disordered" evidence="2">
    <location>
        <begin position="1"/>
        <end position="21"/>
    </location>
</feature>
<organism evidence="3 4">
    <name type="scientific">Alkalispirochaeta americana</name>
    <dbReference type="NCBI Taxonomy" id="159291"/>
    <lineage>
        <taxon>Bacteria</taxon>
        <taxon>Pseudomonadati</taxon>
        <taxon>Spirochaetota</taxon>
        <taxon>Spirochaetia</taxon>
        <taxon>Spirochaetales</taxon>
        <taxon>Spirochaetaceae</taxon>
        <taxon>Alkalispirochaeta</taxon>
    </lineage>
</organism>
<feature type="compositionally biased region" description="Polar residues" evidence="2">
    <location>
        <begin position="11"/>
        <end position="21"/>
    </location>
</feature>
<accession>A0A1N6R8I5</accession>
<gene>
    <name evidence="3" type="ORF">SAMN05920897_1062</name>
</gene>
<reference evidence="3 4" key="1">
    <citation type="submission" date="2017-01" db="EMBL/GenBank/DDBJ databases">
        <authorList>
            <person name="Mah S.A."/>
            <person name="Swanson W.J."/>
            <person name="Moy G.W."/>
            <person name="Vacquier V.D."/>
        </authorList>
    </citation>
    <scope>NUCLEOTIDE SEQUENCE [LARGE SCALE GENOMIC DNA]</scope>
    <source>
        <strain evidence="3 4">ASpG1</strain>
    </source>
</reference>
<protein>
    <submittedName>
        <fullName evidence="3">Transaldolase</fullName>
    </submittedName>
</protein>
<dbReference type="Proteomes" id="UP000186400">
    <property type="component" value="Unassembled WGS sequence"/>
</dbReference>